<feature type="compositionally biased region" description="Acidic residues" evidence="1">
    <location>
        <begin position="509"/>
        <end position="523"/>
    </location>
</feature>
<evidence type="ECO:0000313" key="2">
    <source>
        <dbReference type="EMBL" id="KAG0714951.1"/>
    </source>
</evidence>
<accession>A0A8J4XVU4</accession>
<gene>
    <name evidence="2" type="ORF">GWK47_013076</name>
</gene>
<feature type="compositionally biased region" description="Acidic residues" evidence="1">
    <location>
        <begin position="540"/>
        <end position="550"/>
    </location>
</feature>
<reference evidence="2" key="1">
    <citation type="submission" date="2020-07" db="EMBL/GenBank/DDBJ databases">
        <title>The High-quality genome of the commercially important snow crab, Chionoecetes opilio.</title>
        <authorList>
            <person name="Jeong J.-H."/>
            <person name="Ryu S."/>
        </authorList>
    </citation>
    <scope>NUCLEOTIDE SEQUENCE</scope>
    <source>
        <strain evidence="2">MADBK_172401_WGS</strain>
        <tissue evidence="2">Digestive gland</tissue>
    </source>
</reference>
<feature type="compositionally biased region" description="Acidic residues" evidence="1">
    <location>
        <begin position="456"/>
        <end position="471"/>
    </location>
</feature>
<feature type="compositionally biased region" description="Acidic residues" evidence="1">
    <location>
        <begin position="571"/>
        <end position="600"/>
    </location>
</feature>
<comment type="caution">
    <text evidence="2">The sequence shown here is derived from an EMBL/GenBank/DDBJ whole genome shotgun (WGS) entry which is preliminary data.</text>
</comment>
<keyword evidence="3" id="KW-1185">Reference proteome</keyword>
<proteinExistence type="predicted"/>
<feature type="region of interest" description="Disordered" evidence="1">
    <location>
        <begin position="262"/>
        <end position="347"/>
    </location>
</feature>
<sequence length="713" mass="77670">MSGMDGVDECEWVERPGMGGWSVVGGVITPEAGYAGPRRLVQVEYAGGPPTWKRRALARCPPEDHAHMVALCRADLEDAQKDPAVEYSELPKLASRRQRYYPEDEHIKDNLRIQCLSHYKTTRTAAVKEKEKLILKDRLSNRIHEFFNTTLNPEQFDKYLKTYREPGQPIKTMMPDTSSYRASKYSATKWEEPDTVYGGPSDKKPYSKVETGSSFFSTYGFTNRKKDYVAEEVRNYYYFGDSKKDAGRVRFGRTATKAITDGATDEAAEEKKERRKKKKSKERDLEASTSSVTGAAAAELSTSEADPVSVPAESDAGALDADEEEKERKKLEKKKRKAERETAAKAAMEAELAALAAAEAELARLEAESSKPEAGAPKAAPAEADPAEVKSESAAEKCESSAEVVCEGVSVKPESLGELAPSYTPPQIPPQEEPEATQVFEEPHAAPETEQAVEPQAEEPQPEIPEEEPIMEDLPPLKESVVEYPPVEEPQVEPPVEEPPVEAAPVEAAPEESPVEPLVDEAPVESSVEPSWFEAAPVESPEEPPVDEAPVESSVEPPVEEAPAEPLVEVEQIEEPQAEPALEEPQVEETSVEEPVEMAEEPSLAPQRRTALEEDSGWLDAWDGEAAAPEADAQEAGQQLGTDKSEEPATIQAEEAWPGVQEDTEAAADATATTTDAANAIPDADVAAEAGTDDTADPAEATPSTRFDEDLDE</sequence>
<feature type="compositionally biased region" description="Low complexity" evidence="1">
    <location>
        <begin position="620"/>
        <end position="639"/>
    </location>
</feature>
<feature type="region of interest" description="Disordered" evidence="1">
    <location>
        <begin position="362"/>
        <end position="402"/>
    </location>
</feature>
<dbReference type="OrthoDB" id="6370186at2759"/>
<dbReference type="EMBL" id="JACEEZ010020127">
    <property type="protein sequence ID" value="KAG0714951.1"/>
    <property type="molecule type" value="Genomic_DNA"/>
</dbReference>
<feature type="compositionally biased region" description="Low complexity" evidence="1">
    <location>
        <begin position="372"/>
        <end position="384"/>
    </location>
</feature>
<evidence type="ECO:0000313" key="3">
    <source>
        <dbReference type="Proteomes" id="UP000770661"/>
    </source>
</evidence>
<name>A0A8J4XVU4_CHIOP</name>
<feature type="compositionally biased region" description="Low complexity" evidence="1">
    <location>
        <begin position="667"/>
        <end position="690"/>
    </location>
</feature>
<feature type="compositionally biased region" description="Low complexity" evidence="1">
    <location>
        <begin position="287"/>
        <end position="298"/>
    </location>
</feature>
<dbReference type="Proteomes" id="UP000770661">
    <property type="component" value="Unassembled WGS sequence"/>
</dbReference>
<evidence type="ECO:0000256" key="1">
    <source>
        <dbReference type="SAM" id="MobiDB-lite"/>
    </source>
</evidence>
<feature type="region of interest" description="Disordered" evidence="1">
    <location>
        <begin position="416"/>
        <end position="713"/>
    </location>
</feature>
<organism evidence="2 3">
    <name type="scientific">Chionoecetes opilio</name>
    <name type="common">Atlantic snow crab</name>
    <name type="synonym">Cancer opilio</name>
    <dbReference type="NCBI Taxonomy" id="41210"/>
    <lineage>
        <taxon>Eukaryota</taxon>
        <taxon>Metazoa</taxon>
        <taxon>Ecdysozoa</taxon>
        <taxon>Arthropoda</taxon>
        <taxon>Crustacea</taxon>
        <taxon>Multicrustacea</taxon>
        <taxon>Malacostraca</taxon>
        <taxon>Eumalacostraca</taxon>
        <taxon>Eucarida</taxon>
        <taxon>Decapoda</taxon>
        <taxon>Pleocyemata</taxon>
        <taxon>Brachyura</taxon>
        <taxon>Eubrachyura</taxon>
        <taxon>Majoidea</taxon>
        <taxon>Majidae</taxon>
        <taxon>Chionoecetes</taxon>
    </lineage>
</organism>
<protein>
    <submittedName>
        <fullName evidence="2">Uncharacterized protein</fullName>
    </submittedName>
</protein>
<feature type="compositionally biased region" description="Basic and acidic residues" evidence="1">
    <location>
        <begin position="362"/>
        <end position="371"/>
    </location>
</feature>
<dbReference type="AlphaFoldDB" id="A0A8J4XVU4"/>
<feature type="compositionally biased region" description="Basic and acidic residues" evidence="1">
    <location>
        <begin position="387"/>
        <end position="400"/>
    </location>
</feature>